<keyword evidence="4" id="KW-0175">Coiled coil</keyword>
<evidence type="ECO:0000256" key="3">
    <source>
        <dbReference type="ARBA" id="ARBA00022840"/>
    </source>
</evidence>
<dbReference type="GO" id="GO:0005524">
    <property type="term" value="F:ATP binding"/>
    <property type="evidence" value="ECO:0007669"/>
    <property type="project" value="UniProtKB-KW"/>
</dbReference>
<dbReference type="InterPro" id="IPR013126">
    <property type="entry name" value="Hsp_70_fam"/>
</dbReference>
<dbReference type="FunFam" id="3.90.640.10:FF:000002">
    <property type="entry name" value="Heat shock 70 kDa"/>
    <property type="match status" value="1"/>
</dbReference>
<dbReference type="PANTHER" id="PTHR19375">
    <property type="entry name" value="HEAT SHOCK PROTEIN 70KDA"/>
    <property type="match status" value="1"/>
</dbReference>
<dbReference type="InterPro" id="IPR018181">
    <property type="entry name" value="Heat_shock_70_CS"/>
</dbReference>
<feature type="chain" id="PRO_5044893636" description="Heat shock protein 70" evidence="6">
    <location>
        <begin position="21"/>
        <end position="1013"/>
    </location>
</feature>
<evidence type="ECO:0000313" key="8">
    <source>
        <dbReference type="Proteomes" id="UP001530293"/>
    </source>
</evidence>
<feature type="signal peptide" evidence="6">
    <location>
        <begin position="1"/>
        <end position="20"/>
    </location>
</feature>
<dbReference type="CDD" id="cd10241">
    <property type="entry name" value="ASKHA_NBD_HSP70_BiP"/>
    <property type="match status" value="1"/>
</dbReference>
<protein>
    <recommendedName>
        <fullName evidence="9">Heat shock protein 70</fullName>
    </recommendedName>
</protein>
<dbReference type="Gene3D" id="3.30.420.40">
    <property type="match status" value="2"/>
</dbReference>
<dbReference type="FunFam" id="2.60.34.10:FF:000002">
    <property type="entry name" value="Heat shock 70 kDa"/>
    <property type="match status" value="1"/>
</dbReference>
<dbReference type="PROSITE" id="PS00329">
    <property type="entry name" value="HSP70_2"/>
    <property type="match status" value="1"/>
</dbReference>
<evidence type="ECO:0000256" key="5">
    <source>
        <dbReference type="SAM" id="MobiDB-lite"/>
    </source>
</evidence>
<dbReference type="Gene3D" id="2.60.34.10">
    <property type="entry name" value="Substrate Binding Domain Of DNAk, Chain A, domain 1"/>
    <property type="match status" value="1"/>
</dbReference>
<evidence type="ECO:0000256" key="2">
    <source>
        <dbReference type="ARBA" id="ARBA00022824"/>
    </source>
</evidence>
<organism evidence="7 8">
    <name type="scientific">Discostella pseudostelligera</name>
    <dbReference type="NCBI Taxonomy" id="259834"/>
    <lineage>
        <taxon>Eukaryota</taxon>
        <taxon>Sar</taxon>
        <taxon>Stramenopiles</taxon>
        <taxon>Ochrophyta</taxon>
        <taxon>Bacillariophyta</taxon>
        <taxon>Coscinodiscophyceae</taxon>
        <taxon>Thalassiosirophycidae</taxon>
        <taxon>Stephanodiscales</taxon>
        <taxon>Stephanodiscaceae</taxon>
        <taxon>Discostella</taxon>
    </lineage>
</organism>
<keyword evidence="3" id="KW-0067">ATP-binding</keyword>
<comment type="caution">
    <text evidence="7">The sequence shown here is derived from an EMBL/GenBank/DDBJ whole genome shotgun (WGS) entry which is preliminary data.</text>
</comment>
<feature type="coiled-coil region" evidence="4">
    <location>
        <begin position="234"/>
        <end position="304"/>
    </location>
</feature>
<evidence type="ECO:0000256" key="6">
    <source>
        <dbReference type="SAM" id="SignalP"/>
    </source>
</evidence>
<dbReference type="Gene3D" id="3.90.640.10">
    <property type="entry name" value="Actin, Chain A, domain 4"/>
    <property type="match status" value="1"/>
</dbReference>
<dbReference type="PRINTS" id="PR00301">
    <property type="entry name" value="HEATSHOCK70"/>
</dbReference>
<keyword evidence="8" id="KW-1185">Reference proteome</keyword>
<evidence type="ECO:0008006" key="9">
    <source>
        <dbReference type="Google" id="ProtNLM"/>
    </source>
</evidence>
<dbReference type="Pfam" id="PF00012">
    <property type="entry name" value="HSP70"/>
    <property type="match status" value="1"/>
</dbReference>
<dbReference type="InterPro" id="IPR029047">
    <property type="entry name" value="HSP70_peptide-bd_sf"/>
</dbReference>
<evidence type="ECO:0000256" key="4">
    <source>
        <dbReference type="SAM" id="Coils"/>
    </source>
</evidence>
<dbReference type="EMBL" id="JALLBG020000241">
    <property type="protein sequence ID" value="KAL3758071.1"/>
    <property type="molecule type" value="Genomic_DNA"/>
</dbReference>
<dbReference type="PROSITE" id="PS00297">
    <property type="entry name" value="HSP70_1"/>
    <property type="match status" value="1"/>
</dbReference>
<reference evidence="7 8" key="1">
    <citation type="submission" date="2024-10" db="EMBL/GenBank/DDBJ databases">
        <title>Updated reference genomes for cyclostephanoid diatoms.</title>
        <authorList>
            <person name="Roberts W.R."/>
            <person name="Alverson A.J."/>
        </authorList>
    </citation>
    <scope>NUCLEOTIDE SEQUENCE [LARGE SCALE GENOMIC DNA]</scope>
    <source>
        <strain evidence="7 8">AJA232-27</strain>
    </source>
</reference>
<dbReference type="Gene3D" id="1.20.1270.10">
    <property type="match status" value="1"/>
</dbReference>
<dbReference type="AlphaFoldDB" id="A0ABD3M269"/>
<accession>A0ABD3M269</accession>
<dbReference type="SUPFAM" id="SSF100934">
    <property type="entry name" value="Heat shock protein 70kD (HSP70), C-terminal subdomain"/>
    <property type="match status" value="1"/>
</dbReference>
<keyword evidence="2" id="KW-0256">Endoplasmic reticulum</keyword>
<gene>
    <name evidence="7" type="ORF">ACHAWU_009275</name>
</gene>
<dbReference type="SUPFAM" id="SSF100920">
    <property type="entry name" value="Heat shock protein 70kD (HSP70), peptide-binding domain"/>
    <property type="match status" value="1"/>
</dbReference>
<evidence type="ECO:0000313" key="7">
    <source>
        <dbReference type="EMBL" id="KAL3758071.1"/>
    </source>
</evidence>
<dbReference type="FunFam" id="3.30.420.40:FF:000026">
    <property type="entry name" value="Heat shock protein 70"/>
    <property type="match status" value="1"/>
</dbReference>
<dbReference type="InterPro" id="IPR043129">
    <property type="entry name" value="ATPase_NBD"/>
</dbReference>
<dbReference type="NCBIfam" id="NF001413">
    <property type="entry name" value="PRK00290.1"/>
    <property type="match status" value="1"/>
</dbReference>
<proteinExistence type="predicted"/>
<keyword evidence="1" id="KW-0547">Nucleotide-binding</keyword>
<feature type="region of interest" description="Disordered" evidence="5">
    <location>
        <begin position="984"/>
        <end position="1013"/>
    </location>
</feature>
<keyword evidence="6" id="KW-0732">Signal</keyword>
<dbReference type="PROSITE" id="PS01036">
    <property type="entry name" value="HSP70_3"/>
    <property type="match status" value="1"/>
</dbReference>
<feature type="coiled-coil region" evidence="4">
    <location>
        <begin position="619"/>
        <end position="646"/>
    </location>
</feature>
<evidence type="ECO:0000256" key="1">
    <source>
        <dbReference type="ARBA" id="ARBA00022741"/>
    </source>
</evidence>
<dbReference type="Proteomes" id="UP001530293">
    <property type="component" value="Unassembled WGS sequence"/>
</dbReference>
<sequence length="1013" mass="110212">MRLLLLPFLVAITVPRQCSSFVPSWNKNPSSVVGSSSPLSTSAASCSPLLLRATTTTDEDNDGIAMERYNNNDKTKAAALSVSLAAIMTLATPIIVAPHAANAAGITLPSSSLISTISKLGGKDDVPPILLANNNNNLNDDEIAIDVLTRETRADEKTAAKDARKARIEKSREAFFDYEARMAEETEDRIEAAEMKAEVEIQIDKKRIQALKEMELKAERDAAVAETPKEKAARLRKVKELERLEKAAERKERKAERAEKIFLAEEKQEKLILQQKEEAALKKFEAVEKEYEMAAELAKEEELELSLLSSSEKVHHPYRHRRHDDVAASTISSSVLDVDNVALSSPIKNAVFCVRGGGEVNGPCIGIDLGTTYSCVAVWRHGRVEVCPNELGNRITPSYVAFQADKSSGGTRLIGDAAKNQAAQNPTNTVFDVKRLIGRKVTDTTVQADMKLMPFQIVGDKSGKPVIQIDDIDGKGTTKQFSPEEISGMILRKMKETAESFLGQTVTHAVVTVPAYFNDAQRQATKDAGKIAGLTIERVINEPTAAAIAYGLDKRDKEENILVFDLGGGTFDVTLLSIDNGVFEVLATAGDTHLGGQDFDQRLMSYFISQFKRQSGIDITDDKRAVQRLRKQCENAKRTLSNQNSATVECDALAEGKDFSATISRAKFEELNNDLFRKTMIPVTQVLKDAGMSKGKVDQIILVGGSTRIPKIQEMLSEFFDGKELNKSINPDEAVAYGAAVQGGILSGDASEATKDVLLLDVAPLSLGIETAGGVMTNLIKRGTTIPVKKSQVFSTYADNQPGVNIQVFEGERSMTKSNRLLGQFELSGIPPAPRGIPQIEVSFDVDANGILSISASDKGTGRTQSLTITSEKGRLSDAEIERMVREAEEFAEQDAAEKGNVEARNQLEAYLYNLKNSITDSLEGKIGETDKEELSKAIEDALVWLEDNPAAEKAECDKKQKEVEGLANPILKRAYESANSGVPVAGDDDFMGADLDGAGEHTTDEPSVEEVD</sequence>
<name>A0ABD3M269_9STRA</name>
<dbReference type="InterPro" id="IPR042050">
    <property type="entry name" value="BIP_NBD"/>
</dbReference>
<dbReference type="SUPFAM" id="SSF53067">
    <property type="entry name" value="Actin-like ATPase domain"/>
    <property type="match status" value="2"/>
</dbReference>
<dbReference type="InterPro" id="IPR029048">
    <property type="entry name" value="HSP70_C_sf"/>
</dbReference>